<keyword evidence="2" id="KW-0547">Nucleotide-binding</keyword>
<dbReference type="GO" id="GO:0004077">
    <property type="term" value="F:biotin--[biotin carboxyl-carrier protein] ligase activity"/>
    <property type="evidence" value="ECO:0007669"/>
    <property type="project" value="UniProtKB-EC"/>
</dbReference>
<dbReference type="AlphaFoldDB" id="A0A841DUZ3"/>
<accession>A0A841DUZ3</accession>
<keyword evidence="4" id="KW-0092">Biotin</keyword>
<dbReference type="PANTHER" id="PTHR12835">
    <property type="entry name" value="BIOTIN PROTEIN LIGASE"/>
    <property type="match status" value="1"/>
</dbReference>
<dbReference type="PANTHER" id="PTHR12835:SF5">
    <property type="entry name" value="BIOTIN--PROTEIN LIGASE"/>
    <property type="match status" value="1"/>
</dbReference>
<comment type="caution">
    <text evidence="7">The sequence shown here is derived from an EMBL/GenBank/DDBJ whole genome shotgun (WGS) entry which is preliminary data.</text>
</comment>
<dbReference type="SUPFAM" id="SSF50037">
    <property type="entry name" value="C-terminal domain of transcriptional repressors"/>
    <property type="match status" value="1"/>
</dbReference>
<dbReference type="Pfam" id="PF02237">
    <property type="entry name" value="BPL_C"/>
    <property type="match status" value="1"/>
</dbReference>
<gene>
    <name evidence="7" type="ORF">HDA44_003927</name>
</gene>
<evidence type="ECO:0000259" key="6">
    <source>
        <dbReference type="PROSITE" id="PS51733"/>
    </source>
</evidence>
<protein>
    <recommendedName>
        <fullName evidence="5">biotin--[biotin carboxyl-carrier protein] ligase</fullName>
        <ecNumber evidence="5">6.3.4.15</ecNumber>
    </recommendedName>
</protein>
<dbReference type="Proteomes" id="UP000558997">
    <property type="component" value="Unassembled WGS sequence"/>
</dbReference>
<dbReference type="InterPro" id="IPR004143">
    <property type="entry name" value="BPL_LPL_catalytic"/>
</dbReference>
<dbReference type="RefSeq" id="WP_184836436.1">
    <property type="nucleotide sequence ID" value="NZ_BAAAVN010000003.1"/>
</dbReference>
<name>A0A841DUZ3_9ACTN</name>
<keyword evidence="3" id="KW-0067">ATP-binding</keyword>
<dbReference type="GO" id="GO:0005524">
    <property type="term" value="F:ATP binding"/>
    <property type="evidence" value="ECO:0007669"/>
    <property type="project" value="UniProtKB-KW"/>
</dbReference>
<dbReference type="GO" id="GO:0005737">
    <property type="term" value="C:cytoplasm"/>
    <property type="evidence" value="ECO:0007669"/>
    <property type="project" value="TreeGrafter"/>
</dbReference>
<feature type="domain" description="BPL/LPL catalytic" evidence="6">
    <location>
        <begin position="24"/>
        <end position="207"/>
    </location>
</feature>
<evidence type="ECO:0000256" key="1">
    <source>
        <dbReference type="ARBA" id="ARBA00022598"/>
    </source>
</evidence>
<dbReference type="PROSITE" id="PS51733">
    <property type="entry name" value="BPL_LPL_CATALYTIC"/>
    <property type="match status" value="1"/>
</dbReference>
<dbReference type="CDD" id="cd16442">
    <property type="entry name" value="BPL"/>
    <property type="match status" value="1"/>
</dbReference>
<dbReference type="EMBL" id="JACHNF010000001">
    <property type="protein sequence ID" value="MBB5980586.1"/>
    <property type="molecule type" value="Genomic_DNA"/>
</dbReference>
<evidence type="ECO:0000256" key="3">
    <source>
        <dbReference type="ARBA" id="ARBA00022840"/>
    </source>
</evidence>
<dbReference type="InterPro" id="IPR004408">
    <property type="entry name" value="Biotin_CoA_COase_ligase"/>
</dbReference>
<dbReference type="NCBIfam" id="TIGR00121">
    <property type="entry name" value="birA_ligase"/>
    <property type="match status" value="1"/>
</dbReference>
<dbReference type="InterPro" id="IPR003142">
    <property type="entry name" value="BPL_C"/>
</dbReference>
<dbReference type="InterPro" id="IPR045864">
    <property type="entry name" value="aa-tRNA-synth_II/BPL/LPL"/>
</dbReference>
<dbReference type="SUPFAM" id="SSF55681">
    <property type="entry name" value="Class II aaRS and biotin synthetases"/>
    <property type="match status" value="1"/>
</dbReference>
<proteinExistence type="predicted"/>
<dbReference type="Gene3D" id="2.30.30.100">
    <property type="match status" value="1"/>
</dbReference>
<evidence type="ECO:0000313" key="8">
    <source>
        <dbReference type="Proteomes" id="UP000558997"/>
    </source>
</evidence>
<evidence type="ECO:0000313" key="7">
    <source>
        <dbReference type="EMBL" id="MBB5980586.1"/>
    </source>
</evidence>
<dbReference type="Gene3D" id="3.30.930.10">
    <property type="entry name" value="Bira Bifunctional Protein, Domain 2"/>
    <property type="match status" value="1"/>
</dbReference>
<keyword evidence="1 7" id="KW-0436">Ligase</keyword>
<reference evidence="7 8" key="1">
    <citation type="submission" date="2020-08" db="EMBL/GenBank/DDBJ databases">
        <title>Sequencing the genomes of 1000 actinobacteria strains.</title>
        <authorList>
            <person name="Klenk H.-P."/>
        </authorList>
    </citation>
    <scope>NUCLEOTIDE SEQUENCE [LARGE SCALE GENOMIC DNA]</scope>
    <source>
        <strain evidence="7 8">DSM 17294</strain>
    </source>
</reference>
<keyword evidence="8" id="KW-1185">Reference proteome</keyword>
<evidence type="ECO:0000256" key="2">
    <source>
        <dbReference type="ARBA" id="ARBA00022741"/>
    </source>
</evidence>
<sequence>MFNDLDRPPLDEKFLRGRLVRPGSLWTQIDVLAETPSTNAVVAAAATAGQPEGLVVTAEYQSSGRGRLGRTWTTPAQSAVLMSVLLRPTAVEASRWPWLGLLVPLAVAAAVREVAEIPAQVKWPNDVLVENRKLAGILLERVEGPAGGPVGGPAAVIGIGLNVTLRESEKPHEAATSLALEQAATTDRATVLAAVLRQLANRYRSWVEANGDPGVILPEYRELSATLGQQVRVELPDGTFLTGTARDLADDGRLIVDTRDGVHQLAAGDVTHLRTTPPAT</sequence>
<evidence type="ECO:0000256" key="4">
    <source>
        <dbReference type="ARBA" id="ARBA00023267"/>
    </source>
</evidence>
<dbReference type="Pfam" id="PF03099">
    <property type="entry name" value="BPL_LplA_LipB"/>
    <property type="match status" value="1"/>
</dbReference>
<dbReference type="EC" id="6.3.4.15" evidence="5"/>
<evidence type="ECO:0000256" key="5">
    <source>
        <dbReference type="ARBA" id="ARBA00024227"/>
    </source>
</evidence>
<dbReference type="InterPro" id="IPR008988">
    <property type="entry name" value="Transcriptional_repressor_C"/>
</dbReference>
<organism evidence="7 8">
    <name type="scientific">Kribbella solani</name>
    <dbReference type="NCBI Taxonomy" id="236067"/>
    <lineage>
        <taxon>Bacteria</taxon>
        <taxon>Bacillati</taxon>
        <taxon>Actinomycetota</taxon>
        <taxon>Actinomycetes</taxon>
        <taxon>Propionibacteriales</taxon>
        <taxon>Kribbellaceae</taxon>
        <taxon>Kribbella</taxon>
    </lineage>
</organism>